<dbReference type="EMBL" id="FZOH01000004">
    <property type="protein sequence ID" value="SNS40231.1"/>
    <property type="molecule type" value="Genomic_DNA"/>
</dbReference>
<name>A0A239E714_9ACTN</name>
<dbReference type="Pfam" id="PF21780">
    <property type="entry name" value="DUF6875"/>
    <property type="match status" value="1"/>
</dbReference>
<gene>
    <name evidence="2" type="ORF">SAMN04488107_2408</name>
</gene>
<keyword evidence="3" id="KW-1185">Reference proteome</keyword>
<dbReference type="InterPro" id="IPR049240">
    <property type="entry name" value="DUF6875"/>
</dbReference>
<evidence type="ECO:0000259" key="1">
    <source>
        <dbReference type="Pfam" id="PF21780"/>
    </source>
</evidence>
<dbReference type="RefSeq" id="WP_089404152.1">
    <property type="nucleotide sequence ID" value="NZ_FZOH01000004.1"/>
</dbReference>
<reference evidence="3" key="1">
    <citation type="submission" date="2017-06" db="EMBL/GenBank/DDBJ databases">
        <authorList>
            <person name="Varghese N."/>
            <person name="Submissions S."/>
        </authorList>
    </citation>
    <scope>NUCLEOTIDE SEQUENCE [LARGE SCALE GENOMIC DNA]</scope>
    <source>
        <strain evidence="3">DSM 45423</strain>
    </source>
</reference>
<sequence length="230" mass="25729">MSTRTADLFLLEDLGTDGRTGGLADRDRDALRAVADWIRTFVVEPHEELGRPGPVCPFVPTSVARQRLWLAAEQVGDGGAPRVVDVVEDHKRRLLDAGTAAGDDTYDVVVVVFPDLPADRAEGVFGEVLQQIAVPSYVEDGIVFGPFYDGNRSTAIYNDGFRPFRSPVPFLFVRHGVVSDWKFFLEQEDWLTHWARRFGESGVRALAEELRRLPWNARRDRVPPAEAVAR</sequence>
<feature type="domain" description="DUF6875" evidence="1">
    <location>
        <begin position="32"/>
        <end position="203"/>
    </location>
</feature>
<dbReference type="Proteomes" id="UP000198386">
    <property type="component" value="Unassembled WGS sequence"/>
</dbReference>
<evidence type="ECO:0000313" key="2">
    <source>
        <dbReference type="EMBL" id="SNS40231.1"/>
    </source>
</evidence>
<dbReference type="OrthoDB" id="8420726at2"/>
<organism evidence="2 3">
    <name type="scientific">Geodermatophilus saharensis</name>
    <dbReference type="NCBI Taxonomy" id="1137994"/>
    <lineage>
        <taxon>Bacteria</taxon>
        <taxon>Bacillati</taxon>
        <taxon>Actinomycetota</taxon>
        <taxon>Actinomycetes</taxon>
        <taxon>Geodermatophilales</taxon>
        <taxon>Geodermatophilaceae</taxon>
        <taxon>Geodermatophilus</taxon>
    </lineage>
</organism>
<dbReference type="AlphaFoldDB" id="A0A239E714"/>
<protein>
    <recommendedName>
        <fullName evidence="1">DUF6875 domain-containing protein</fullName>
    </recommendedName>
</protein>
<proteinExistence type="predicted"/>
<accession>A0A239E714</accession>
<evidence type="ECO:0000313" key="3">
    <source>
        <dbReference type="Proteomes" id="UP000198386"/>
    </source>
</evidence>